<feature type="domain" description="N-acetyltransferase" evidence="2">
    <location>
        <begin position="1"/>
        <end position="91"/>
    </location>
</feature>
<dbReference type="PROSITE" id="PS51186">
    <property type="entry name" value="GNAT"/>
    <property type="match status" value="1"/>
</dbReference>
<proteinExistence type="predicted"/>
<evidence type="ECO:0000256" key="1">
    <source>
        <dbReference type="SAM" id="MobiDB-lite"/>
    </source>
</evidence>
<dbReference type="OrthoDB" id="5173601at2"/>
<organism evidence="3 4">
    <name type="scientific">Pseudofrankia asymbiotica</name>
    <dbReference type="NCBI Taxonomy" id="1834516"/>
    <lineage>
        <taxon>Bacteria</taxon>
        <taxon>Bacillati</taxon>
        <taxon>Actinomycetota</taxon>
        <taxon>Actinomycetes</taxon>
        <taxon>Frankiales</taxon>
        <taxon>Frankiaceae</taxon>
        <taxon>Pseudofrankia</taxon>
    </lineage>
</organism>
<dbReference type="AlphaFoldDB" id="A0A1V2IC98"/>
<feature type="region of interest" description="Disordered" evidence="1">
    <location>
        <begin position="1"/>
        <end position="20"/>
    </location>
</feature>
<accession>A0A1V2IC98</accession>
<keyword evidence="4" id="KW-1185">Reference proteome</keyword>
<dbReference type="SUPFAM" id="SSF55729">
    <property type="entry name" value="Acyl-CoA N-acyltransferases (Nat)"/>
    <property type="match status" value="1"/>
</dbReference>
<reference evidence="4" key="1">
    <citation type="submission" date="2016-10" db="EMBL/GenBank/DDBJ databases">
        <title>Frankia sp. NRRL B-16386 Genome sequencing.</title>
        <authorList>
            <person name="Ghodhbane-Gtari F."/>
            <person name="Swanson E."/>
            <person name="Gueddou A."/>
            <person name="Hezbri K."/>
            <person name="Ktari K."/>
            <person name="Nouioui I."/>
            <person name="Morris K."/>
            <person name="Simpson S."/>
            <person name="Abebe-Akele F."/>
            <person name="Thomas K."/>
            <person name="Gtari M."/>
            <person name="Tisa L.S."/>
        </authorList>
    </citation>
    <scope>NUCLEOTIDE SEQUENCE [LARGE SCALE GENOMIC DNA]</scope>
    <source>
        <strain evidence="4">NRRL B-16386</strain>
    </source>
</reference>
<dbReference type="GO" id="GO:0016747">
    <property type="term" value="F:acyltransferase activity, transferring groups other than amino-acyl groups"/>
    <property type="evidence" value="ECO:0007669"/>
    <property type="project" value="InterPro"/>
</dbReference>
<dbReference type="RefSeq" id="WP_076817864.1">
    <property type="nucleotide sequence ID" value="NZ_MOMC01000031.1"/>
</dbReference>
<name>A0A1V2IC98_9ACTN</name>
<dbReference type="InterPro" id="IPR016181">
    <property type="entry name" value="Acyl_CoA_acyltransferase"/>
</dbReference>
<dbReference type="InterPro" id="IPR000182">
    <property type="entry name" value="GNAT_dom"/>
</dbReference>
<dbReference type="CDD" id="cd04301">
    <property type="entry name" value="NAT_SF"/>
    <property type="match status" value="1"/>
</dbReference>
<dbReference type="EMBL" id="MOMC01000031">
    <property type="protein sequence ID" value="ONH29783.1"/>
    <property type="molecule type" value="Genomic_DNA"/>
</dbReference>
<dbReference type="Gene3D" id="3.40.630.30">
    <property type="match status" value="1"/>
</dbReference>
<comment type="caution">
    <text evidence="3">The sequence shown here is derived from an EMBL/GenBank/DDBJ whole genome shotgun (WGS) entry which is preliminary data.</text>
</comment>
<dbReference type="Proteomes" id="UP000188929">
    <property type="component" value="Unassembled WGS sequence"/>
</dbReference>
<protein>
    <recommendedName>
        <fullName evidence="2">N-acetyltransferase domain-containing protein</fullName>
    </recommendedName>
</protein>
<gene>
    <name evidence="3" type="ORF">BL253_16235</name>
</gene>
<sequence>MRIRTLRPDPGAFASTTVRERVRTRSGWQKKTDLSTWLVANMSGNPVGLVCGSISHDAADERDLTSLWVSSPWRGIGVARRLVEEGIARAY</sequence>
<evidence type="ECO:0000259" key="2">
    <source>
        <dbReference type="PROSITE" id="PS51186"/>
    </source>
</evidence>
<evidence type="ECO:0000313" key="3">
    <source>
        <dbReference type="EMBL" id="ONH29783.1"/>
    </source>
</evidence>
<evidence type="ECO:0000313" key="4">
    <source>
        <dbReference type="Proteomes" id="UP000188929"/>
    </source>
</evidence>
<dbReference type="Pfam" id="PF00583">
    <property type="entry name" value="Acetyltransf_1"/>
    <property type="match status" value="1"/>
</dbReference>